<gene>
    <name evidence="4 5 6" type="primary">LOC120046853</name>
</gene>
<feature type="region of interest" description="Disordered" evidence="2">
    <location>
        <begin position="1022"/>
        <end position="1166"/>
    </location>
</feature>
<feature type="compositionally biased region" description="Low complexity" evidence="2">
    <location>
        <begin position="1093"/>
        <end position="1163"/>
    </location>
</feature>
<evidence type="ECO:0000313" key="6">
    <source>
        <dbReference type="RefSeq" id="XP_038848343.1"/>
    </source>
</evidence>
<evidence type="ECO:0000313" key="5">
    <source>
        <dbReference type="RefSeq" id="XP_038848342.1"/>
    </source>
</evidence>
<proteinExistence type="predicted"/>
<feature type="coiled-coil region" evidence="1">
    <location>
        <begin position="23"/>
        <end position="50"/>
    </location>
</feature>
<dbReference type="PANTHER" id="PTHR33480">
    <property type="entry name" value="SET DOMAIN-CONTAINING PROTEIN-RELATED"/>
    <property type="match status" value="1"/>
</dbReference>
<feature type="compositionally biased region" description="Basic and acidic residues" evidence="2">
    <location>
        <begin position="507"/>
        <end position="517"/>
    </location>
</feature>
<feature type="compositionally biased region" description="Low complexity" evidence="2">
    <location>
        <begin position="466"/>
        <end position="485"/>
    </location>
</feature>
<sequence length="1259" mass="139144">MSQLQLLNVFLTERLTAVAMEISVVLEQNLGEYQEEISRSNEENKRLQNLLDLVFSSEIKLLREDSQQLSLPVSEEEVPPEQQHCEQESSPSQRQEDPEPTLIKEEQEELRTNQEEDQPQGLEPDTKDLLIPACVKSDYEQDPPLPSHLDQTLENRERDSLPTNTTEQIKTEPDGEDYRGSEPTRDSQLLSEAQIENIDERVDGMERHIPPPFSPDSQQPSLSVSKEEVPPEQQERSPRLGLEDPEPTKQEELWTIQEEQQPESDSRVSEPTSDSQLLSAVNPDCSAALGENRVCVDGAVEMLVLLFFPPDSQQLSLPVSEEEVPPEQQLCEQERSPSQRQEDPEPTQIKEEQEELRTNQSFLVENIEERVDEMERHIPPPFSPDSQQPSLSVSKEEVPPEQQERSPRLGLEDPEPTKQEELWTNQEEQQLESDSRVSEPTSDSQLLSAVNPECSAAQNENGKVHQSPSTSSEQVSSNVESNEASHFSTWSEENISATDSNSSDRSSCTKEDSEARKPAKRTCHSSGVVNEPSDLSNFCDENHPGTEIRPSDGNKDMNIQTDSGAHNPAKRICRRVPDMSEGAVARRGSGEMASCSRPKVPGSTRNYTHCLHCQGLYIRKSLWKHVRYCPLNPKAEEPKPGQKMRIQSAMVFKLCPQPDYVSTGLWKIVCGMNSGQVSFVVRNDKCILLMGEEMYNKLPPDDRRNKYIQQRMREVARLLITARTCTPLMCFEDLVIPSNLPHVITAVRAVAGYNEENKTYDCPTLAVQMGYNLMNIGSAVESSALTSGQHKVAESAGKFKSFKWNEVVLAGALSTLSEPKNTCPQPTAVTQAPYQPTPVTQAPCQPTPVTQAPYQPTPVTQAPCQPTPVTQAPCQPTPVTQAPCQPTPVTQAPCQPTPVTQAPCQPTPVTQAPCQPTPVTQAPCQPTPVTQAPCQPTPVTQAPCQPTPVTQAPCQPTPVTQAPCQPTPVTQAPCQPTPVTQAPCQPTPVTQAPCQPTPVTQAPCQPTPVTQAPCQPTPVTQAPCQPTPVTQAPCQPTPVTQAPCQPTRRTRTQPTRRTRTQPTRRTRTQPTRRTRTQPTRRTRTQLTPVALAPGQPTRRTGTQPTRGTGTQPTRGTGTQPTRGTGTQPTRGTGTQPTRGTGTQPTRRTGTQPTRRTGTQPTRRNTVRLKWITDEVAAVEKHMMPFIKSSRVPEKRDCLKCLQSEPVALKSRDWSGIKFYVNRVKQRLSTAGESEGSSPDRDSTSGPAALTGTQPQVQQP</sequence>
<evidence type="ECO:0000313" key="4">
    <source>
        <dbReference type="RefSeq" id="XP_038848341.1"/>
    </source>
</evidence>
<feature type="compositionally biased region" description="Basic and acidic residues" evidence="2">
    <location>
        <begin position="94"/>
        <end position="114"/>
    </location>
</feature>
<feature type="region of interest" description="Disordered" evidence="2">
    <location>
        <begin position="315"/>
        <end position="566"/>
    </location>
</feature>
<feature type="compositionally biased region" description="Basic residues" evidence="2">
    <location>
        <begin position="1048"/>
        <end position="1083"/>
    </location>
</feature>
<feature type="compositionally biased region" description="Basic and acidic residues" evidence="2">
    <location>
        <begin position="151"/>
        <end position="160"/>
    </location>
</feature>
<feature type="region of interest" description="Disordered" evidence="2">
    <location>
        <begin position="68"/>
        <end position="279"/>
    </location>
</feature>
<feature type="compositionally biased region" description="Basic and acidic residues" evidence="2">
    <location>
        <begin position="394"/>
        <end position="421"/>
    </location>
</feature>
<dbReference type="Proteomes" id="UP000808372">
    <property type="component" value="Chromosome 4"/>
</dbReference>
<organism evidence="3 5">
    <name type="scientific">Salvelinus namaycush</name>
    <name type="common">Lake trout</name>
    <name type="synonym">Salmo namaycush</name>
    <dbReference type="NCBI Taxonomy" id="8040"/>
    <lineage>
        <taxon>Eukaryota</taxon>
        <taxon>Metazoa</taxon>
        <taxon>Chordata</taxon>
        <taxon>Craniata</taxon>
        <taxon>Vertebrata</taxon>
        <taxon>Euteleostomi</taxon>
        <taxon>Actinopterygii</taxon>
        <taxon>Neopterygii</taxon>
        <taxon>Teleostei</taxon>
        <taxon>Protacanthopterygii</taxon>
        <taxon>Salmoniformes</taxon>
        <taxon>Salmonidae</taxon>
        <taxon>Salmoninae</taxon>
        <taxon>Salvelinus</taxon>
    </lineage>
</organism>
<feature type="compositionally biased region" description="Polar residues" evidence="2">
    <location>
        <begin position="524"/>
        <end position="536"/>
    </location>
</feature>
<feature type="compositionally biased region" description="Polar residues" evidence="2">
    <location>
        <begin position="1227"/>
        <end position="1236"/>
    </location>
</feature>
<feature type="compositionally biased region" description="Basic and acidic residues" evidence="2">
    <location>
        <begin position="169"/>
        <end position="185"/>
    </location>
</feature>
<feature type="compositionally biased region" description="Basic and acidic residues" evidence="2">
    <location>
        <begin position="367"/>
        <end position="378"/>
    </location>
</feature>
<feature type="compositionally biased region" description="Polar residues" evidence="2">
    <location>
        <begin position="269"/>
        <end position="279"/>
    </location>
</feature>
<feature type="compositionally biased region" description="Polar residues" evidence="2">
    <location>
        <begin position="486"/>
        <end position="495"/>
    </location>
</feature>
<dbReference type="KEGG" id="snh:120046853"/>
<feature type="compositionally biased region" description="Polar residues" evidence="2">
    <location>
        <begin position="1250"/>
        <end position="1259"/>
    </location>
</feature>
<feature type="compositionally biased region" description="Basic and acidic residues" evidence="2">
    <location>
        <begin position="540"/>
        <end position="555"/>
    </location>
</feature>
<keyword evidence="3" id="KW-1185">Reference proteome</keyword>
<keyword evidence="1" id="KW-0175">Coiled coil</keyword>
<feature type="compositionally biased region" description="Low complexity" evidence="2">
    <location>
        <begin position="496"/>
        <end position="506"/>
    </location>
</feature>
<feature type="compositionally biased region" description="Polar residues" evidence="2">
    <location>
        <begin position="1022"/>
        <end position="1044"/>
    </location>
</feature>
<dbReference type="PANTHER" id="PTHR33480:SF5">
    <property type="entry name" value="SI:DKEY-51D8.9"/>
    <property type="match status" value="1"/>
</dbReference>
<feature type="compositionally biased region" description="Basic and acidic residues" evidence="2">
    <location>
        <begin position="225"/>
        <end position="252"/>
    </location>
</feature>
<name>A0A8U0QRR4_SALNM</name>
<evidence type="ECO:0000256" key="1">
    <source>
        <dbReference type="SAM" id="Coils"/>
    </source>
</evidence>
<dbReference type="RefSeq" id="XP_038848342.1">
    <property type="nucleotide sequence ID" value="XM_038992414.1"/>
</dbReference>
<accession>A0A8U0QRR4</accession>
<dbReference type="AlphaFoldDB" id="A0A8U0QRR4"/>
<feature type="compositionally biased region" description="Basic and acidic residues" evidence="2">
    <location>
        <begin position="332"/>
        <end position="357"/>
    </location>
</feature>
<feature type="compositionally biased region" description="Basic and acidic residues" evidence="2">
    <location>
        <begin position="198"/>
        <end position="209"/>
    </location>
</feature>
<feature type="compositionally biased region" description="Polar residues" evidence="2">
    <location>
        <begin position="438"/>
        <end position="448"/>
    </location>
</feature>
<protein>
    <submittedName>
        <fullName evidence="4 5">Uncharacterized protein LOC120046853 isoform X1</fullName>
    </submittedName>
</protein>
<evidence type="ECO:0000313" key="3">
    <source>
        <dbReference type="Proteomes" id="UP000808372"/>
    </source>
</evidence>
<evidence type="ECO:0000256" key="2">
    <source>
        <dbReference type="SAM" id="MobiDB-lite"/>
    </source>
</evidence>
<feature type="region of interest" description="Disordered" evidence="2">
    <location>
        <begin position="1227"/>
        <end position="1259"/>
    </location>
</feature>
<reference evidence="4 5" key="1">
    <citation type="submission" date="2025-04" db="UniProtKB">
        <authorList>
            <consortium name="RefSeq"/>
        </authorList>
    </citation>
    <scope>IDENTIFICATION</scope>
    <source>
        <tissue evidence="4 5">White muscle</tissue>
    </source>
</reference>
<dbReference type="GeneID" id="120046853"/>
<dbReference type="RefSeq" id="XP_038848343.1">
    <property type="nucleotide sequence ID" value="XM_038992415.1"/>
</dbReference>
<dbReference type="RefSeq" id="XP_038848341.1">
    <property type="nucleotide sequence ID" value="XM_038992413.1"/>
</dbReference>